<dbReference type="Pfam" id="PF07793">
    <property type="entry name" value="DUF1631"/>
    <property type="match status" value="1"/>
</dbReference>
<accession>A0ABS2C8D0</accession>
<protein>
    <submittedName>
        <fullName evidence="1">DUF1631 family protein</fullName>
    </submittedName>
</protein>
<dbReference type="InterPro" id="IPR012434">
    <property type="entry name" value="DUF1631"/>
</dbReference>
<proteinExistence type="predicted"/>
<reference evidence="1 2" key="1">
    <citation type="submission" date="2019-11" db="EMBL/GenBank/DDBJ databases">
        <title>Novel Deefgea species.</title>
        <authorList>
            <person name="Han J.-H."/>
        </authorList>
    </citation>
    <scope>NUCLEOTIDE SEQUENCE [LARGE SCALE GENOMIC DNA]</scope>
    <source>
        <strain evidence="1 2">LMG 24817</strain>
    </source>
</reference>
<dbReference type="Proteomes" id="UP001195660">
    <property type="component" value="Unassembled WGS sequence"/>
</dbReference>
<organism evidence="1 2">
    <name type="scientific">Deefgea chitinilytica</name>
    <dbReference type="NCBI Taxonomy" id="570276"/>
    <lineage>
        <taxon>Bacteria</taxon>
        <taxon>Pseudomonadati</taxon>
        <taxon>Pseudomonadota</taxon>
        <taxon>Betaproteobacteria</taxon>
        <taxon>Neisseriales</taxon>
        <taxon>Chitinibacteraceae</taxon>
        <taxon>Deefgea</taxon>
    </lineage>
</organism>
<evidence type="ECO:0000313" key="1">
    <source>
        <dbReference type="EMBL" id="MBM5570399.1"/>
    </source>
</evidence>
<gene>
    <name evidence="1" type="ORF">GM173_02275</name>
</gene>
<dbReference type="EMBL" id="WOFE01000001">
    <property type="protein sequence ID" value="MBM5570399.1"/>
    <property type="molecule type" value="Genomic_DNA"/>
</dbReference>
<keyword evidence="2" id="KW-1185">Reference proteome</keyword>
<evidence type="ECO:0000313" key="2">
    <source>
        <dbReference type="Proteomes" id="UP001195660"/>
    </source>
</evidence>
<comment type="caution">
    <text evidence="1">The sequence shown here is derived from an EMBL/GenBank/DDBJ whole genome shotgun (WGS) entry which is preliminary data.</text>
</comment>
<dbReference type="RefSeq" id="WP_203569702.1">
    <property type="nucleotide sequence ID" value="NZ_WOFE01000001.1"/>
</dbReference>
<sequence length="848" mass="94601">MAATKMDRNDLLIATRSVFLSEFNHRIAPVLEHALAQLFSKADRASSMVEQRQFLEARQFVMSHSAVLEQHLVKTIEQLVHRSFQTAYSNFRPSFFDGIGAAGLSLVESASFEEELHIDQITVRFRQEAEESIRDLNIRIALLFEQDVIKERENPFRTYVISRAFATALEETVEDHALFPVLLGQFTESMCPHIAPMYEALNSLLASHGIAAQLQLKVRKQPDLSQFSQRMEASEPQLEGGLVDGAANLNQHSDATEFAPDLFSHYAQYTAPSARSDGSFSQRMHRSEDQLLDYVQSIGAGVASDRAVERDLGHSAVAGAPDVARGATKSWLNDVKNAGRSLKHFFTGNSMSKMGAVDAPFDSEPVPHPIRQVSAPLAHSVHNLLQISTPSTEGMWGEDGKIRNLILEQRQQLNEVAADVDESMTIDVVAMLFEFILRDAKVPAEVRAQLGRLQFLVLKIALQDPNLFARKTHPARMLVNRIGSISLSMQQNSDSAKRVNAEICRIVAIILADETEDLHLFTLMLDELDAWVANELAHCEKMASTAAQVLDTAKQRTLHFARITAMISDALSPYTIEPYLHDFLVTSWARAIELAGRENPAKEQRYRLVVPDLIWSLAPKVDREECKILLGLIPSMVSTLREGVFSLQWQPEQIQELNSHLVDAHRLAMRAGAADLSAPPPPLSMIHEEFRDFMLAAYTDKPSELEDRAPLNPIFIEEAIGALENKLNLIDQIIEAELGLETPAEVLQQSANDNSAFVQQLANGVGVEININGTPQVAQLSWTQANQNAIVLLVEGHEEPSVLSLRAFRRLFARDRVRFLEESQLFDRAMVDLLRSADDLVQRETVAA</sequence>
<name>A0ABS2C8D0_9NEIS</name>